<organism evidence="1 2">
    <name type="scientific">Ilyobacter polytropus (strain ATCC 51220 / DSM 2926 / LMG 16218 / CuHBu1)</name>
    <dbReference type="NCBI Taxonomy" id="572544"/>
    <lineage>
        <taxon>Bacteria</taxon>
        <taxon>Fusobacteriati</taxon>
        <taxon>Fusobacteriota</taxon>
        <taxon>Fusobacteriia</taxon>
        <taxon>Fusobacteriales</taxon>
        <taxon>Fusobacteriaceae</taxon>
        <taxon>Ilyobacter</taxon>
    </lineage>
</organism>
<dbReference type="EMBL" id="CP002283">
    <property type="protein sequence ID" value="ADO84623.1"/>
    <property type="molecule type" value="Genomic_DNA"/>
</dbReference>
<name>E3HE11_ILYPC</name>
<evidence type="ECO:0000313" key="1">
    <source>
        <dbReference type="EMBL" id="ADO84623.1"/>
    </source>
</evidence>
<protein>
    <submittedName>
        <fullName evidence="1">Uncharacterized protein</fullName>
    </submittedName>
</protein>
<evidence type="ECO:0000313" key="2">
    <source>
        <dbReference type="Proteomes" id="UP000006875"/>
    </source>
</evidence>
<dbReference type="AlphaFoldDB" id="E3HE11"/>
<keyword evidence="2" id="KW-1185">Reference proteome</keyword>
<geneLocation type="plasmid" evidence="1 2">
    <name>pILYOP02</name>
</geneLocation>
<dbReference type="KEGG" id="ipo:Ilyop_2876"/>
<dbReference type="HOGENOM" id="CLU_2990603_0_0_0"/>
<accession>E3HE11</accession>
<dbReference type="RefSeq" id="WP_013389275.1">
    <property type="nucleotide sequence ID" value="NC_014634.1"/>
</dbReference>
<reference evidence="1 2" key="1">
    <citation type="journal article" date="2010" name="Stand. Genomic Sci.">
        <title>Complete genome sequence of Ilyobacter polytropus type strain (CuHbu1).</title>
        <authorList>
            <person name="Sikorski J."/>
            <person name="Chertkov O."/>
            <person name="Lapidus A."/>
            <person name="Nolan M."/>
            <person name="Lucas S."/>
            <person name="Del Rio T.G."/>
            <person name="Tice H."/>
            <person name="Cheng J.F."/>
            <person name="Tapia R."/>
            <person name="Han C."/>
            <person name="Goodwin L."/>
            <person name="Pitluck S."/>
            <person name="Liolios K."/>
            <person name="Ivanova N."/>
            <person name="Mavromatis K."/>
            <person name="Mikhailova N."/>
            <person name="Pati A."/>
            <person name="Chen A."/>
            <person name="Palaniappan K."/>
            <person name="Land M."/>
            <person name="Hauser L."/>
            <person name="Chang Y.J."/>
            <person name="Jeffries C.D."/>
            <person name="Brambilla E."/>
            <person name="Yasawong M."/>
            <person name="Rohde M."/>
            <person name="Pukall R."/>
            <person name="Spring S."/>
            <person name="Goker M."/>
            <person name="Woyke T."/>
            <person name="Bristow J."/>
            <person name="Eisen J.A."/>
            <person name="Markowitz V."/>
            <person name="Hugenholtz P."/>
            <person name="Kyrpides N.C."/>
            <person name="Klenk H.P."/>
        </authorList>
    </citation>
    <scope>NUCLEOTIDE SEQUENCE [LARGE SCALE GENOMIC DNA]</scope>
    <source>
        <strain evidence="2">ATCC 51220 / DSM 2926 / LMG 16218 / CuHBu1</strain>
        <plasmid evidence="2">pILYOP02</plasmid>
    </source>
</reference>
<keyword evidence="1" id="KW-0614">Plasmid</keyword>
<dbReference type="Proteomes" id="UP000006875">
    <property type="component" value="Plasmid pILYOP02"/>
</dbReference>
<sequence>MKKNKFEDIVIRIKHKIIKDNLGITDNSGIVSEKEMDGEWFEPDLSYFIGKGERPDE</sequence>
<proteinExistence type="predicted"/>
<gene>
    <name evidence="1" type="ordered locus">Ilyop_2876</name>
</gene>